<sequence length="252" mass="27663">MTRDAGQMPEELERAQRFAWDMESLYGDDLVSVVLYGSAARGEYRRGASDLNVMVLVRELTPAALRRAGQRARDWVAQGNPTPLMLSHDEWLRSADVFAIEVADMREAYHVLAGADPFAGITVDPADLRLQCEKELKGKQILLREQYLLFAGEPAELGGLLVRSFSTFLVLFRTVLRLSGEAGVRDAEEVVLKVAARAGFNPGALLEVHRARASGQPPRPTADSPLAVGYLDAVDRVVTYVDRLVREGGAQA</sequence>
<dbReference type="SUPFAM" id="SSF81301">
    <property type="entry name" value="Nucleotidyltransferase"/>
    <property type="match status" value="1"/>
</dbReference>
<evidence type="ECO:0000259" key="1">
    <source>
        <dbReference type="Pfam" id="PF01909"/>
    </source>
</evidence>
<keyword evidence="3" id="KW-1185">Reference proteome</keyword>
<dbReference type="Gene3D" id="3.30.460.10">
    <property type="entry name" value="Beta Polymerase, domain 2"/>
    <property type="match status" value="1"/>
</dbReference>
<name>A0A841H0D4_9BACT</name>
<comment type="caution">
    <text evidence="2">The sequence shown here is derived from an EMBL/GenBank/DDBJ whole genome shotgun (WGS) entry which is preliminary data.</text>
</comment>
<gene>
    <name evidence="2" type="ORF">HNQ61_003149</name>
</gene>
<accession>A0A841H0D4</accession>
<dbReference type="CDD" id="cd05403">
    <property type="entry name" value="NT_KNTase_like"/>
    <property type="match status" value="1"/>
</dbReference>
<dbReference type="AlphaFoldDB" id="A0A841H0D4"/>
<dbReference type="InterPro" id="IPR002934">
    <property type="entry name" value="Polymerase_NTP_transf_dom"/>
</dbReference>
<dbReference type="EMBL" id="JACHIA010000009">
    <property type="protein sequence ID" value="MBB6071521.1"/>
    <property type="molecule type" value="Genomic_DNA"/>
</dbReference>
<reference evidence="2 3" key="1">
    <citation type="submission" date="2020-08" db="EMBL/GenBank/DDBJ databases">
        <title>Genomic Encyclopedia of Type Strains, Phase IV (KMG-IV): sequencing the most valuable type-strain genomes for metagenomic binning, comparative biology and taxonomic classification.</title>
        <authorList>
            <person name="Goeker M."/>
        </authorList>
    </citation>
    <scope>NUCLEOTIDE SEQUENCE [LARGE SCALE GENOMIC DNA]</scope>
    <source>
        <strain evidence="2 3">DSM 29007</strain>
    </source>
</reference>
<feature type="domain" description="Polymerase nucleotidyl transferase" evidence="1">
    <location>
        <begin position="22"/>
        <end position="63"/>
    </location>
</feature>
<evidence type="ECO:0000313" key="3">
    <source>
        <dbReference type="Proteomes" id="UP000582837"/>
    </source>
</evidence>
<dbReference type="Proteomes" id="UP000582837">
    <property type="component" value="Unassembled WGS sequence"/>
</dbReference>
<protein>
    <recommendedName>
        <fullName evidence="1">Polymerase nucleotidyl transferase domain-containing protein</fullName>
    </recommendedName>
</protein>
<proteinExistence type="predicted"/>
<dbReference type="GO" id="GO:0016779">
    <property type="term" value="F:nucleotidyltransferase activity"/>
    <property type="evidence" value="ECO:0007669"/>
    <property type="project" value="InterPro"/>
</dbReference>
<dbReference type="Pfam" id="PF01909">
    <property type="entry name" value="NTP_transf_2"/>
    <property type="match status" value="1"/>
</dbReference>
<evidence type="ECO:0000313" key="2">
    <source>
        <dbReference type="EMBL" id="MBB6071521.1"/>
    </source>
</evidence>
<dbReference type="InterPro" id="IPR043519">
    <property type="entry name" value="NT_sf"/>
</dbReference>
<dbReference type="RefSeq" id="WP_170034980.1">
    <property type="nucleotide sequence ID" value="NZ_JABDTL010000001.1"/>
</dbReference>
<organism evidence="2 3">
    <name type="scientific">Longimicrobium terrae</name>
    <dbReference type="NCBI Taxonomy" id="1639882"/>
    <lineage>
        <taxon>Bacteria</taxon>
        <taxon>Pseudomonadati</taxon>
        <taxon>Gemmatimonadota</taxon>
        <taxon>Longimicrobiia</taxon>
        <taxon>Longimicrobiales</taxon>
        <taxon>Longimicrobiaceae</taxon>
        <taxon>Longimicrobium</taxon>
    </lineage>
</organism>